<dbReference type="OrthoDB" id="123261at2"/>
<dbReference type="Pfam" id="PF11755">
    <property type="entry name" value="DUF3311"/>
    <property type="match status" value="1"/>
</dbReference>
<gene>
    <name evidence="2" type="ORF">UG56_012105</name>
</gene>
<comment type="caution">
    <text evidence="2">The sequence shown here is derived from an EMBL/GenBank/DDBJ whole genome shotgun (WGS) entry which is preliminary data.</text>
</comment>
<keyword evidence="1" id="KW-0812">Transmembrane</keyword>
<dbReference type="Proteomes" id="UP000033772">
    <property type="component" value="Unassembled WGS sequence"/>
</dbReference>
<keyword evidence="1" id="KW-1133">Transmembrane helix</keyword>
<dbReference type="EMBL" id="JZDQ02000015">
    <property type="protein sequence ID" value="OIJ26458.1"/>
    <property type="molecule type" value="Genomic_DNA"/>
</dbReference>
<sequence>MPSSSKGSWILVGVLLVAAAAPCLAVPLYAKEAPTLAGFPFYFWFQLVLIPCSVLFTTIAYFVAKAAFRRDRDAAGRPWKEAGQ</sequence>
<keyword evidence="3" id="KW-1185">Reference proteome</keyword>
<evidence type="ECO:0000313" key="2">
    <source>
        <dbReference type="EMBL" id="OIJ26458.1"/>
    </source>
</evidence>
<reference evidence="2" key="1">
    <citation type="submission" date="2016-10" db="EMBL/GenBank/DDBJ databases">
        <title>Draft Genome Sequence of Nocardioides luteus Strain BAFB, an Alkane-Degrading Bacterium Isolated from JP-7 Polluted Soil.</title>
        <authorList>
            <person name="Brown L."/>
            <person name="Ruiz O.N."/>
            <person name="Gunasekera T."/>
        </authorList>
    </citation>
    <scope>NUCLEOTIDE SEQUENCE [LARGE SCALE GENOMIC DNA]</scope>
    <source>
        <strain evidence="2">BAFB</strain>
    </source>
</reference>
<feature type="transmembrane region" description="Helical" evidence="1">
    <location>
        <begin position="41"/>
        <end position="64"/>
    </location>
</feature>
<evidence type="ECO:0000313" key="3">
    <source>
        <dbReference type="Proteomes" id="UP000033772"/>
    </source>
</evidence>
<protein>
    <recommendedName>
        <fullName evidence="4">DUF3311 domain-containing protein</fullName>
    </recommendedName>
</protein>
<dbReference type="STRING" id="1844.UG56_012105"/>
<evidence type="ECO:0008006" key="4">
    <source>
        <dbReference type="Google" id="ProtNLM"/>
    </source>
</evidence>
<name>A0A1J4N4K9_9ACTN</name>
<proteinExistence type="predicted"/>
<accession>A0A1J4N4K9</accession>
<dbReference type="AlphaFoldDB" id="A0A1J4N4K9"/>
<organism evidence="2 3">
    <name type="scientific">Nocardioides luteus</name>
    <dbReference type="NCBI Taxonomy" id="1844"/>
    <lineage>
        <taxon>Bacteria</taxon>
        <taxon>Bacillati</taxon>
        <taxon>Actinomycetota</taxon>
        <taxon>Actinomycetes</taxon>
        <taxon>Propionibacteriales</taxon>
        <taxon>Nocardioidaceae</taxon>
        <taxon>Nocardioides</taxon>
    </lineage>
</organism>
<evidence type="ECO:0000256" key="1">
    <source>
        <dbReference type="SAM" id="Phobius"/>
    </source>
</evidence>
<keyword evidence="1" id="KW-0472">Membrane</keyword>
<dbReference type="InterPro" id="IPR021741">
    <property type="entry name" value="DUF3311"/>
</dbReference>
<dbReference type="RefSeq" id="WP_045546922.1">
    <property type="nucleotide sequence ID" value="NZ_JZDQ02000015.1"/>
</dbReference>